<proteinExistence type="predicted"/>
<organism evidence="2 3">
    <name type="scientific">Portunus trituberculatus</name>
    <name type="common">Swimming crab</name>
    <name type="synonym">Neptunus trituberculatus</name>
    <dbReference type="NCBI Taxonomy" id="210409"/>
    <lineage>
        <taxon>Eukaryota</taxon>
        <taxon>Metazoa</taxon>
        <taxon>Ecdysozoa</taxon>
        <taxon>Arthropoda</taxon>
        <taxon>Crustacea</taxon>
        <taxon>Multicrustacea</taxon>
        <taxon>Malacostraca</taxon>
        <taxon>Eumalacostraca</taxon>
        <taxon>Eucarida</taxon>
        <taxon>Decapoda</taxon>
        <taxon>Pleocyemata</taxon>
        <taxon>Brachyura</taxon>
        <taxon>Eubrachyura</taxon>
        <taxon>Portunoidea</taxon>
        <taxon>Portunidae</taxon>
        <taxon>Portuninae</taxon>
        <taxon>Portunus</taxon>
    </lineage>
</organism>
<accession>A0A5B7IXV8</accession>
<sequence length="74" mass="8650">MTIKQRANSHDKKRQQTNTQRRPRHRRDGKPFPLQAPGAAWELGLKTRGRRAECSLEPHLYILIYGTITRQQEG</sequence>
<comment type="caution">
    <text evidence="2">The sequence shown here is derived from an EMBL/GenBank/DDBJ whole genome shotgun (WGS) entry which is preliminary data.</text>
</comment>
<evidence type="ECO:0000313" key="2">
    <source>
        <dbReference type="EMBL" id="MPC87355.1"/>
    </source>
</evidence>
<dbReference type="AlphaFoldDB" id="A0A5B7IXV8"/>
<feature type="region of interest" description="Disordered" evidence="1">
    <location>
        <begin position="1"/>
        <end position="37"/>
    </location>
</feature>
<evidence type="ECO:0000313" key="3">
    <source>
        <dbReference type="Proteomes" id="UP000324222"/>
    </source>
</evidence>
<dbReference type="EMBL" id="VSRR010074239">
    <property type="protein sequence ID" value="MPC87355.1"/>
    <property type="molecule type" value="Genomic_DNA"/>
</dbReference>
<keyword evidence="3" id="KW-1185">Reference proteome</keyword>
<reference evidence="2 3" key="1">
    <citation type="submission" date="2019-05" db="EMBL/GenBank/DDBJ databases">
        <title>Another draft genome of Portunus trituberculatus and its Hox gene families provides insights of decapod evolution.</title>
        <authorList>
            <person name="Jeong J.-H."/>
            <person name="Song I."/>
            <person name="Kim S."/>
            <person name="Choi T."/>
            <person name="Kim D."/>
            <person name="Ryu S."/>
            <person name="Kim W."/>
        </authorList>
    </citation>
    <scope>NUCLEOTIDE SEQUENCE [LARGE SCALE GENOMIC DNA]</scope>
    <source>
        <tissue evidence="2">Muscle</tissue>
    </source>
</reference>
<protein>
    <submittedName>
        <fullName evidence="2">Uncharacterized protein</fullName>
    </submittedName>
</protein>
<gene>
    <name evidence="2" type="ORF">E2C01_082216</name>
</gene>
<feature type="compositionally biased region" description="Basic residues" evidence="1">
    <location>
        <begin position="11"/>
        <end position="28"/>
    </location>
</feature>
<dbReference type="Proteomes" id="UP000324222">
    <property type="component" value="Unassembled WGS sequence"/>
</dbReference>
<evidence type="ECO:0000256" key="1">
    <source>
        <dbReference type="SAM" id="MobiDB-lite"/>
    </source>
</evidence>
<name>A0A5B7IXV8_PORTR</name>